<feature type="domain" description="Cytochrome c" evidence="5">
    <location>
        <begin position="51"/>
        <end position="150"/>
    </location>
</feature>
<keyword evidence="1 3" id="KW-0479">Metal-binding</keyword>
<keyword evidence="7" id="KW-1185">Reference proteome</keyword>
<evidence type="ECO:0000256" key="3">
    <source>
        <dbReference type="PROSITE-ProRule" id="PRU00433"/>
    </source>
</evidence>
<evidence type="ECO:0000259" key="5">
    <source>
        <dbReference type="PROSITE" id="PS51007"/>
    </source>
</evidence>
<keyword evidence="3" id="KW-0349">Heme</keyword>
<keyword evidence="4" id="KW-0732">Signal</keyword>
<comment type="caution">
    <text evidence="6">The sequence shown here is derived from an EMBL/GenBank/DDBJ whole genome shotgun (WGS) entry which is preliminary data.</text>
</comment>
<dbReference type="EMBL" id="BSST01000001">
    <property type="protein sequence ID" value="GLX78344.1"/>
    <property type="molecule type" value="Genomic_DNA"/>
</dbReference>
<protein>
    <recommendedName>
        <fullName evidence="5">Cytochrome c domain-containing protein</fullName>
    </recommendedName>
</protein>
<proteinExistence type="predicted"/>
<accession>A0ABQ6GRU0</accession>
<dbReference type="InterPro" id="IPR009056">
    <property type="entry name" value="Cyt_c-like_dom"/>
</dbReference>
<name>A0ABQ6GRU0_9GAMM</name>
<keyword evidence="2 3" id="KW-0408">Iron</keyword>
<organism evidence="6 7">
    <name type="scientific">Thalassotalea insulae</name>
    <dbReference type="NCBI Taxonomy" id="2056778"/>
    <lineage>
        <taxon>Bacteria</taxon>
        <taxon>Pseudomonadati</taxon>
        <taxon>Pseudomonadota</taxon>
        <taxon>Gammaproteobacteria</taxon>
        <taxon>Alteromonadales</taxon>
        <taxon>Colwelliaceae</taxon>
        <taxon>Thalassotalea</taxon>
    </lineage>
</organism>
<feature type="signal peptide" evidence="4">
    <location>
        <begin position="1"/>
        <end position="18"/>
    </location>
</feature>
<evidence type="ECO:0000256" key="4">
    <source>
        <dbReference type="SAM" id="SignalP"/>
    </source>
</evidence>
<reference evidence="6 7" key="1">
    <citation type="submission" date="2023-03" db="EMBL/GenBank/DDBJ databases">
        <title>Draft genome sequence of Thalassotalea insulae KCTC 62186T.</title>
        <authorList>
            <person name="Sawabe T."/>
        </authorList>
    </citation>
    <scope>NUCLEOTIDE SEQUENCE [LARGE SCALE GENOMIC DNA]</scope>
    <source>
        <strain evidence="6 7">KCTC 62186</strain>
    </source>
</reference>
<feature type="chain" id="PRO_5047204829" description="Cytochrome c domain-containing protein" evidence="4">
    <location>
        <begin position="19"/>
        <end position="267"/>
    </location>
</feature>
<dbReference type="RefSeq" id="WP_284244231.1">
    <property type="nucleotide sequence ID" value="NZ_BSST01000001.1"/>
</dbReference>
<gene>
    <name evidence="6" type="ORF">tinsulaeT_16840</name>
</gene>
<evidence type="ECO:0000313" key="6">
    <source>
        <dbReference type="EMBL" id="GLX78344.1"/>
    </source>
</evidence>
<dbReference type="PROSITE" id="PS51007">
    <property type="entry name" value="CYTC"/>
    <property type="match status" value="1"/>
</dbReference>
<sequence>MNLITYFFLLLLLSACGAGDGSSLDENGRPLAVNDEQPMTPTEDNEEIQASLVSLQQQVFTPICSVCHIGANAPFGLELDTLEHSANNLINVSAESNAEFKRVEPGSKELSFLYLKVIGDPRAGSRMPLNQAPLSESAIAAIGQWIDDGANIDINQAPLFVKQISHISNNTTLVLTIEFSVDVDPDSLLAEEILVTTNTQVFPPPEGIIWQSPRILTLMINKPADTKQMVITFNQAAISTITGIFGQRLDGDRDGWPGGELSYVATF</sequence>
<evidence type="ECO:0000256" key="1">
    <source>
        <dbReference type="ARBA" id="ARBA00022723"/>
    </source>
</evidence>
<evidence type="ECO:0000256" key="2">
    <source>
        <dbReference type="ARBA" id="ARBA00023004"/>
    </source>
</evidence>
<dbReference type="Proteomes" id="UP001157186">
    <property type="component" value="Unassembled WGS sequence"/>
</dbReference>
<evidence type="ECO:0000313" key="7">
    <source>
        <dbReference type="Proteomes" id="UP001157186"/>
    </source>
</evidence>